<evidence type="ECO:0000313" key="4">
    <source>
        <dbReference type="Proteomes" id="UP000198372"/>
    </source>
</evidence>
<feature type="compositionally biased region" description="Acidic residues" evidence="2">
    <location>
        <begin position="203"/>
        <end position="212"/>
    </location>
</feature>
<dbReference type="Proteomes" id="UP000198372">
    <property type="component" value="Unassembled WGS sequence"/>
</dbReference>
<organism evidence="3 4">
    <name type="scientific">Microbotryum intermedium</name>
    <dbReference type="NCBI Taxonomy" id="269621"/>
    <lineage>
        <taxon>Eukaryota</taxon>
        <taxon>Fungi</taxon>
        <taxon>Dikarya</taxon>
        <taxon>Basidiomycota</taxon>
        <taxon>Pucciniomycotina</taxon>
        <taxon>Microbotryomycetes</taxon>
        <taxon>Microbotryales</taxon>
        <taxon>Microbotryaceae</taxon>
        <taxon>Microbotryum</taxon>
    </lineage>
</organism>
<dbReference type="AlphaFoldDB" id="A0A238F6Q1"/>
<sequence length="222" mass="24945">MPPKVPVASTSKLATFASSRQYRPNKRVAASSHKAALSSLIDLYHTTPTFAPLQTSKLDKYIVSNLAPPMHYTHTPVPMRIEKLVLRDKLLTDRVVHYERQRGLGGVQLDIESLGEISGERDALEDGPLREYLHGQEPPLRQRVRRLIDAAHGTSSGGLAGLATVERTGQDANRWKQQLDEARQASKRARARLIFEKKRNEMDPEAFTESWEDSNATQALQR</sequence>
<keyword evidence="4" id="KW-1185">Reference proteome</keyword>
<feature type="compositionally biased region" description="Polar residues" evidence="2">
    <location>
        <begin position="213"/>
        <end position="222"/>
    </location>
</feature>
<feature type="region of interest" description="Disordered" evidence="2">
    <location>
        <begin position="202"/>
        <end position="222"/>
    </location>
</feature>
<proteinExistence type="predicted"/>
<dbReference type="EMBL" id="FMSP01000002">
    <property type="protein sequence ID" value="SCV67751.1"/>
    <property type="molecule type" value="Genomic_DNA"/>
</dbReference>
<evidence type="ECO:0000313" key="3">
    <source>
        <dbReference type="EMBL" id="SCV67751.1"/>
    </source>
</evidence>
<evidence type="ECO:0000256" key="2">
    <source>
        <dbReference type="SAM" id="MobiDB-lite"/>
    </source>
</evidence>
<name>A0A238F6Q1_9BASI</name>
<evidence type="ECO:0000256" key="1">
    <source>
        <dbReference type="SAM" id="Coils"/>
    </source>
</evidence>
<keyword evidence="1" id="KW-0175">Coiled coil</keyword>
<feature type="coiled-coil region" evidence="1">
    <location>
        <begin position="165"/>
        <end position="192"/>
    </location>
</feature>
<gene>
    <name evidence="3" type="ORF">BQ2448_5362</name>
</gene>
<accession>A0A238F6Q1</accession>
<protein>
    <submittedName>
        <fullName evidence="3">BQ2448_5362 protein</fullName>
    </submittedName>
</protein>
<dbReference type="OrthoDB" id="2533069at2759"/>
<reference evidence="4" key="1">
    <citation type="submission" date="2016-09" db="EMBL/GenBank/DDBJ databases">
        <authorList>
            <person name="Jeantristanb JTB J.-T."/>
            <person name="Ricardo R."/>
        </authorList>
    </citation>
    <scope>NUCLEOTIDE SEQUENCE [LARGE SCALE GENOMIC DNA]</scope>
</reference>